<dbReference type="CDD" id="cd00010">
    <property type="entry name" value="AAI_LTSS"/>
    <property type="match status" value="1"/>
</dbReference>
<evidence type="ECO:0000313" key="6">
    <source>
        <dbReference type="Proteomes" id="UP001162541"/>
    </source>
</evidence>
<organism evidence="4 5">
    <name type="scientific">Marchantia polymorpha subsp. ruderalis</name>
    <dbReference type="NCBI Taxonomy" id="1480154"/>
    <lineage>
        <taxon>Eukaryota</taxon>
        <taxon>Viridiplantae</taxon>
        <taxon>Streptophyta</taxon>
        <taxon>Embryophyta</taxon>
        <taxon>Marchantiophyta</taxon>
        <taxon>Marchantiopsida</taxon>
        <taxon>Marchantiidae</taxon>
        <taxon>Marchantiales</taxon>
        <taxon>Marchantiaceae</taxon>
        <taxon>Marchantia</taxon>
    </lineage>
</organism>
<keyword evidence="1" id="KW-0732">Signal</keyword>
<accession>A0A176WLB7</accession>
<dbReference type="EMBL" id="LVLJ01000691">
    <property type="protein sequence ID" value="OAE33102.1"/>
    <property type="molecule type" value="Genomic_DNA"/>
</dbReference>
<reference evidence="4 5" key="1">
    <citation type="submission" date="2016-03" db="EMBL/GenBank/DDBJ databases">
        <title>Mechanisms controlling the formation of the plant cell surface in tip-growing cells are functionally conserved among land plants.</title>
        <authorList>
            <person name="Honkanen S."/>
            <person name="Jones V.A."/>
            <person name="Morieri G."/>
            <person name="Champion C."/>
            <person name="Hetherington A.J."/>
            <person name="Kelly S."/>
            <person name="Saint-Marcoux D."/>
            <person name="Proust H."/>
            <person name="Prescott H."/>
            <person name="Dolan L."/>
        </authorList>
    </citation>
    <scope>NUCLEOTIDE SEQUENCE [LARGE SCALE GENOMIC DNA]</scope>
    <source>
        <strain evidence="5">cv. Tak-1 and cv. Tak-2</strain>
        <tissue evidence="4">Whole gametophyte</tissue>
    </source>
</reference>
<gene>
    <name evidence="4" type="ORF">AXG93_3896s1020</name>
    <name evidence="3" type="ORF">Mp_5g05730</name>
</gene>
<evidence type="ECO:0000313" key="5">
    <source>
        <dbReference type="Proteomes" id="UP000077202"/>
    </source>
</evidence>
<dbReference type="Gene3D" id="1.10.110.10">
    <property type="entry name" value="Plant lipid-transfer and hydrophobic proteins"/>
    <property type="match status" value="1"/>
</dbReference>
<keyword evidence="5" id="KW-1185">Reference proteome</keyword>
<evidence type="ECO:0000313" key="4">
    <source>
        <dbReference type="EMBL" id="OAE33102.1"/>
    </source>
</evidence>
<dbReference type="SUPFAM" id="SSF47699">
    <property type="entry name" value="Bifunctional inhibitor/lipid-transfer protein/seed storage 2S albumin"/>
    <property type="match status" value="1"/>
</dbReference>
<evidence type="ECO:0000259" key="2">
    <source>
        <dbReference type="SMART" id="SM00499"/>
    </source>
</evidence>
<reference evidence="3" key="2">
    <citation type="journal article" date="2019" name="Curr. Biol.">
        <title>Chromatin organization in early land plants reveals an ancestral association between H3K27me3, transposons, and constitutive heterochromatin.</title>
        <authorList>
            <person name="Montgomery S.A."/>
            <person name="Tanizawa Y."/>
            <person name="Galik B."/>
            <person name="Wang N."/>
            <person name="Ito T."/>
            <person name="Mochizuki T."/>
            <person name="Akimcheva S."/>
            <person name="Bowman J."/>
            <person name="Cognat V."/>
            <person name="Drouard L."/>
            <person name="Ekker H."/>
            <person name="Houng S."/>
            <person name="Kohchi T."/>
            <person name="Lin S."/>
            <person name="Liu L.D."/>
            <person name="Nakamura Y."/>
            <person name="Valeeva L.R."/>
            <person name="Shakirov E.V."/>
            <person name="Shippen D.E."/>
            <person name="Wei W."/>
            <person name="Yagura M."/>
            <person name="Yamaoka S."/>
            <person name="Yamato K.T."/>
            <person name="Liu C."/>
            <person name="Berger F."/>
        </authorList>
    </citation>
    <scope>NUCLEOTIDE SEQUENCE [LARGE SCALE GENOMIC DNA]</scope>
    <source>
        <strain evidence="3">Tak-1</strain>
    </source>
</reference>
<reference evidence="6" key="3">
    <citation type="journal article" date="2020" name="Curr. Biol.">
        <title>Chromatin organization in early land plants reveals an ancestral association between H3K27me3, transposons, and constitutive heterochromatin.</title>
        <authorList>
            <person name="Montgomery S.A."/>
            <person name="Tanizawa Y."/>
            <person name="Galik B."/>
            <person name="Wang N."/>
            <person name="Ito T."/>
            <person name="Mochizuki T."/>
            <person name="Akimcheva S."/>
            <person name="Bowman J.L."/>
            <person name="Cognat V."/>
            <person name="Marechal-Drouard L."/>
            <person name="Ekker H."/>
            <person name="Hong S.F."/>
            <person name="Kohchi T."/>
            <person name="Lin S.S."/>
            <person name="Liu L.D."/>
            <person name="Nakamura Y."/>
            <person name="Valeeva L.R."/>
            <person name="Shakirov E.V."/>
            <person name="Shippen D.E."/>
            <person name="Wei W.L."/>
            <person name="Yagura M."/>
            <person name="Yamaoka S."/>
            <person name="Yamato K.T."/>
            <person name="Liu C."/>
            <person name="Berger F."/>
        </authorList>
    </citation>
    <scope>NUCLEOTIDE SEQUENCE [LARGE SCALE GENOMIC DNA]</scope>
    <source>
        <strain evidence="6">Tak-1</strain>
    </source>
</reference>
<name>A0A176WLB7_MARPO</name>
<dbReference type="Proteomes" id="UP001162541">
    <property type="component" value="Chromosome 5"/>
</dbReference>
<dbReference type="InterPro" id="IPR016140">
    <property type="entry name" value="Bifunc_inhib/LTP/seed_store"/>
</dbReference>
<dbReference type="EMBL" id="AP019870">
    <property type="protein sequence ID" value="BBN10700.1"/>
    <property type="molecule type" value="Genomic_DNA"/>
</dbReference>
<proteinExistence type="predicted"/>
<sequence length="103" mass="10838">MSRAMRIVALCLLALLAVEQVAAQCPSATGFVNCLQFAKAGAPKPDARCCAVVKSQAWTNTCLCNVAKMNIPGVNFNKAIGLPKACGRKVPRGTKCNGVQVPY</sequence>
<dbReference type="SMART" id="SM00499">
    <property type="entry name" value="AAI"/>
    <property type="match status" value="1"/>
</dbReference>
<dbReference type="AlphaFoldDB" id="A0A176WLB7"/>
<evidence type="ECO:0000256" key="1">
    <source>
        <dbReference type="SAM" id="SignalP"/>
    </source>
</evidence>
<dbReference type="Proteomes" id="UP000077202">
    <property type="component" value="Unassembled WGS sequence"/>
</dbReference>
<evidence type="ECO:0000313" key="3">
    <source>
        <dbReference type="EMBL" id="BBN10700.1"/>
    </source>
</evidence>
<dbReference type="InterPro" id="IPR036312">
    <property type="entry name" value="Bifun_inhib/LTP/seed_sf"/>
</dbReference>
<dbReference type="Pfam" id="PF14368">
    <property type="entry name" value="LTP_2"/>
    <property type="match status" value="1"/>
</dbReference>
<feature type="chain" id="PRO_5042333816" description="Bifunctional inhibitor/plant lipid transfer protein/seed storage helical domain-containing protein" evidence="1">
    <location>
        <begin position="24"/>
        <end position="103"/>
    </location>
</feature>
<feature type="signal peptide" evidence="1">
    <location>
        <begin position="1"/>
        <end position="23"/>
    </location>
</feature>
<feature type="domain" description="Bifunctional inhibitor/plant lipid transfer protein/seed storage helical" evidence="2">
    <location>
        <begin position="25"/>
        <end position="96"/>
    </location>
</feature>
<protein>
    <recommendedName>
        <fullName evidence="2">Bifunctional inhibitor/plant lipid transfer protein/seed storage helical domain-containing protein</fullName>
    </recommendedName>
</protein>